<proteinExistence type="predicted"/>
<feature type="chain" id="PRO_5041371116" evidence="1">
    <location>
        <begin position="23"/>
        <end position="750"/>
    </location>
</feature>
<evidence type="ECO:0000256" key="1">
    <source>
        <dbReference type="SAM" id="SignalP"/>
    </source>
</evidence>
<evidence type="ECO:0000313" key="3">
    <source>
        <dbReference type="Proteomes" id="UP000887043"/>
    </source>
</evidence>
<dbReference type="Pfam" id="PF18939">
    <property type="entry name" value="DUF5686"/>
    <property type="match status" value="2"/>
</dbReference>
<name>A0AA37HWG4_SEGBR</name>
<organism evidence="2 3">
    <name type="scientific">Segatella bryantii</name>
    <name type="common">Prevotella bryantii</name>
    <dbReference type="NCBI Taxonomy" id="77095"/>
    <lineage>
        <taxon>Bacteria</taxon>
        <taxon>Pseudomonadati</taxon>
        <taxon>Bacteroidota</taxon>
        <taxon>Bacteroidia</taxon>
        <taxon>Bacteroidales</taxon>
        <taxon>Prevotellaceae</taxon>
        <taxon>Segatella</taxon>
    </lineage>
</organism>
<keyword evidence="1" id="KW-0732">Signal</keyword>
<accession>A0AA37HWG4</accession>
<dbReference type="RefSeq" id="WP_006281358.1">
    <property type="nucleotide sequence ID" value="NZ_BPTR01000001.1"/>
</dbReference>
<dbReference type="AlphaFoldDB" id="A0AA37HWG4"/>
<protein>
    <submittedName>
        <fullName evidence="2">Uncharacterized protein</fullName>
    </submittedName>
</protein>
<sequence length="750" mass="87587">MNTKKYLYILIFLLFGILSAIAEDRDDSDIKILRRIWSYRSSIDTSLIKADTTYSYNRFYIRTQRRNILLLAIPSMYEVAHGKRREFMFENYNRVIFNDLDNYKQQTQVFLNTIPHRRHTMSTLSQYMTPKIYDVYMFANERLLSPFNRGNRQYYRYYVGHMVGNVIDIEFRPKTHNTQLVSGHCIVHPETGRVEFVEFDAEFDMINFHLSLTMSSEDMKSILPTQCRLNGSFKLLGNRVSCSLYTSYGLKKTLPDSINNVESTELMNIVRPFPLTHAQTIVYDKYYSRELAKMWKKKHGNSPYIAPTPIASTNYTDTTHIDTIKFKTTHPSTHFSDSSYVSHPKSPLMVVGASGTIHESVDTVVTTTIVKTTTPFYHVVDDVADHLWNRIRGHFGSKKQGEIRLNPLFNPLYFGYNSRRGLTYKFKARGTYRFSENSDISLELKAGYSFKQQLIYYSIPATIFFNHRKNAYIRLQLANGNRINNSLVVDALKQEKRDSINWDKMNLDYFKDFYWRTYFNYDFSTRLGMQLGVICHKRSAVDKSGYNALGQSGRFKSVAPNAKLIYRPTGYSGPAIALCYERGIKGLIGANLEYERFESDIQYVYRMAGRKSWSFRTGGGFYTDRSKEWYFLDYENFYDENIIGGWNDKWTGSFELLNSHWYNSSKYYIRANAAYESPLLFLYWVPILGHYVERESLYASLLHVSKLKAYGEIGYSFKTRVMTLAAFMAFANKHVDGLGVKFAFELFRSW</sequence>
<dbReference type="EMBL" id="BPTR01000001">
    <property type="protein sequence ID" value="GJG26929.1"/>
    <property type="molecule type" value="Genomic_DNA"/>
</dbReference>
<gene>
    <name evidence="2" type="ORF">PRRU23_06290</name>
</gene>
<feature type="signal peptide" evidence="1">
    <location>
        <begin position="1"/>
        <end position="22"/>
    </location>
</feature>
<comment type="caution">
    <text evidence="2">The sequence shown here is derived from an EMBL/GenBank/DDBJ whole genome shotgun (WGS) entry which is preliminary data.</text>
</comment>
<dbReference type="Proteomes" id="UP000887043">
    <property type="component" value="Unassembled WGS sequence"/>
</dbReference>
<evidence type="ECO:0000313" key="2">
    <source>
        <dbReference type="EMBL" id="GJG26929.1"/>
    </source>
</evidence>
<dbReference type="InterPro" id="IPR043741">
    <property type="entry name" value="DUF5686"/>
</dbReference>
<reference evidence="2" key="1">
    <citation type="submission" date="2021-08" db="EMBL/GenBank/DDBJ databases">
        <title>Prevotella lacticifex sp. nov., isolated from rumen of cow.</title>
        <authorList>
            <person name="Shinkai T."/>
            <person name="Ikeyama N."/>
            <person name="Kumagai M."/>
            <person name="Ohmori H."/>
            <person name="Sakamoto M."/>
            <person name="Ohkuma M."/>
            <person name="Mitsumori M."/>
        </authorList>
    </citation>
    <scope>NUCLEOTIDE SEQUENCE</scope>
    <source>
        <strain evidence="2">DSM 11371</strain>
    </source>
</reference>